<organism evidence="11 12">
    <name type="scientific">Sphaerochaeta globosa (strain ATCC BAA-1886 / DSM 22777 / Buddy)</name>
    <name type="common">Spirochaeta sp. (strain Buddy)</name>
    <dbReference type="NCBI Taxonomy" id="158189"/>
    <lineage>
        <taxon>Bacteria</taxon>
        <taxon>Pseudomonadati</taxon>
        <taxon>Spirochaetota</taxon>
        <taxon>Spirochaetia</taxon>
        <taxon>Spirochaetales</taxon>
        <taxon>Sphaerochaetaceae</taxon>
        <taxon>Sphaerochaeta</taxon>
    </lineage>
</organism>
<reference evidence="12" key="1">
    <citation type="submission" date="2011-02" db="EMBL/GenBank/DDBJ databases">
        <title>Complete sequence of Spirochaeta sp. Buddy.</title>
        <authorList>
            <person name="Lucas S."/>
            <person name="Copeland A."/>
            <person name="Lapidus A."/>
            <person name="Cheng J.-F."/>
            <person name="Goodwin L."/>
            <person name="Pitluck S."/>
            <person name="Zeytun A."/>
            <person name="Detter J.C."/>
            <person name="Han C."/>
            <person name="Tapia R."/>
            <person name="Land M."/>
            <person name="Hauser L."/>
            <person name="Kyrpides N."/>
            <person name="Ivanova N."/>
            <person name="Mikhailova N."/>
            <person name="Pagani I."/>
            <person name="Ritalahti K.M."/>
            <person name="Loeffler F.E."/>
            <person name="Woyke T."/>
        </authorList>
    </citation>
    <scope>NUCLEOTIDE SEQUENCE [LARGE SCALE GENOMIC DNA]</scope>
    <source>
        <strain evidence="12">ATCC BAA-1886 / DSM 22777 / Buddy</strain>
    </source>
</reference>
<keyword evidence="12" id="KW-1185">Reference proteome</keyword>
<keyword evidence="5 10" id="KW-0328">Glycosyltransferase</keyword>
<evidence type="ECO:0000256" key="9">
    <source>
        <dbReference type="PIRSR" id="PIRSR000460-1"/>
    </source>
</evidence>
<evidence type="ECO:0000256" key="8">
    <source>
        <dbReference type="ARBA" id="ARBA00023277"/>
    </source>
</evidence>
<dbReference type="FunFam" id="3.40.50.2000:FF:000005">
    <property type="entry name" value="Alpha-1,4 glucan phosphorylase"/>
    <property type="match status" value="1"/>
</dbReference>
<dbReference type="InterPro" id="IPR000811">
    <property type="entry name" value="Glyco_trans_35"/>
</dbReference>
<comment type="similarity">
    <text evidence="3 10">Belongs to the glycogen phosphorylase family.</text>
</comment>
<dbReference type="PANTHER" id="PTHR11468">
    <property type="entry name" value="GLYCOGEN PHOSPHORYLASE"/>
    <property type="match status" value="1"/>
</dbReference>
<comment type="cofactor">
    <cofactor evidence="2 10">
        <name>pyridoxal 5'-phosphate</name>
        <dbReference type="ChEBI" id="CHEBI:597326"/>
    </cofactor>
</comment>
<evidence type="ECO:0000256" key="6">
    <source>
        <dbReference type="ARBA" id="ARBA00022679"/>
    </source>
</evidence>
<dbReference type="KEGG" id="sbu:SpiBuddy_2865"/>
<feature type="modified residue" description="N6-(pyridoxal phosphate)lysine" evidence="9">
    <location>
        <position position="667"/>
    </location>
</feature>
<evidence type="ECO:0000256" key="4">
    <source>
        <dbReference type="ARBA" id="ARBA00022600"/>
    </source>
</evidence>
<dbReference type="HOGENOM" id="CLU_010198_1_1_12"/>
<proteinExistence type="inferred from homology"/>
<evidence type="ECO:0000313" key="12">
    <source>
        <dbReference type="Proteomes" id="UP000008466"/>
    </source>
</evidence>
<dbReference type="GO" id="GO:0005737">
    <property type="term" value="C:cytoplasm"/>
    <property type="evidence" value="ECO:0007669"/>
    <property type="project" value="TreeGrafter"/>
</dbReference>
<dbReference type="FunFam" id="3.40.50.2000:FF:000002">
    <property type="entry name" value="Alpha-1,4 glucan phosphorylase"/>
    <property type="match status" value="1"/>
</dbReference>
<evidence type="ECO:0000256" key="7">
    <source>
        <dbReference type="ARBA" id="ARBA00022898"/>
    </source>
</evidence>
<dbReference type="AlphaFoldDB" id="F0RS68"/>
<evidence type="ECO:0000256" key="5">
    <source>
        <dbReference type="ARBA" id="ARBA00022676"/>
    </source>
</evidence>
<dbReference type="GO" id="GO:0005980">
    <property type="term" value="P:glycogen catabolic process"/>
    <property type="evidence" value="ECO:0007669"/>
    <property type="project" value="TreeGrafter"/>
</dbReference>
<dbReference type="EC" id="2.4.1.1" evidence="10"/>
<evidence type="ECO:0000313" key="11">
    <source>
        <dbReference type="EMBL" id="ADY14673.1"/>
    </source>
</evidence>
<dbReference type="Pfam" id="PF00343">
    <property type="entry name" value="Phosphorylase"/>
    <property type="match status" value="1"/>
</dbReference>
<dbReference type="CDD" id="cd04300">
    <property type="entry name" value="GT35_Glycogen_Phosphorylase"/>
    <property type="match status" value="1"/>
</dbReference>
<dbReference type="STRING" id="158189.SpiBuddy_2865"/>
<name>F0RS68_SPHGB</name>
<dbReference type="eggNOG" id="COG0058">
    <property type="taxonomic scope" value="Bacteria"/>
</dbReference>
<dbReference type="GO" id="GO:0030170">
    <property type="term" value="F:pyridoxal phosphate binding"/>
    <property type="evidence" value="ECO:0007669"/>
    <property type="project" value="InterPro"/>
</dbReference>
<dbReference type="GO" id="GO:0008184">
    <property type="term" value="F:glycogen phosphorylase activity"/>
    <property type="evidence" value="ECO:0007669"/>
    <property type="project" value="InterPro"/>
</dbReference>
<dbReference type="NCBIfam" id="TIGR02093">
    <property type="entry name" value="P_ylase"/>
    <property type="match status" value="1"/>
</dbReference>
<gene>
    <name evidence="11" type="ordered locus">SpiBuddy_2865</name>
</gene>
<protein>
    <recommendedName>
        <fullName evidence="10">Alpha-1,4 glucan phosphorylase</fullName>
        <ecNumber evidence="10">2.4.1.1</ecNumber>
    </recommendedName>
</protein>
<accession>F0RS68</accession>
<keyword evidence="7 9" id="KW-0663">Pyridoxal phosphate</keyword>
<evidence type="ECO:0000256" key="10">
    <source>
        <dbReference type="RuleBase" id="RU000587"/>
    </source>
</evidence>
<keyword evidence="8 10" id="KW-0119">Carbohydrate metabolism</keyword>
<dbReference type="EMBL" id="CP002541">
    <property type="protein sequence ID" value="ADY14673.1"/>
    <property type="molecule type" value="Genomic_DNA"/>
</dbReference>
<comment type="catalytic activity">
    <reaction evidence="1 10">
        <text>[(1-&gt;4)-alpha-D-glucosyl](n) + phosphate = [(1-&gt;4)-alpha-D-glucosyl](n-1) + alpha-D-glucose 1-phosphate</text>
        <dbReference type="Rhea" id="RHEA:41732"/>
        <dbReference type="Rhea" id="RHEA-COMP:9584"/>
        <dbReference type="Rhea" id="RHEA-COMP:9586"/>
        <dbReference type="ChEBI" id="CHEBI:15444"/>
        <dbReference type="ChEBI" id="CHEBI:43474"/>
        <dbReference type="ChEBI" id="CHEBI:58601"/>
        <dbReference type="EC" id="2.4.1.1"/>
    </reaction>
</comment>
<keyword evidence="4" id="KW-0321">Glycogen metabolism</keyword>
<dbReference type="InterPro" id="IPR011833">
    <property type="entry name" value="Glycg_phsphrylas"/>
</dbReference>
<dbReference type="SUPFAM" id="SSF53756">
    <property type="entry name" value="UDP-Glycosyltransferase/glycogen phosphorylase"/>
    <property type="match status" value="1"/>
</dbReference>
<evidence type="ECO:0000256" key="2">
    <source>
        <dbReference type="ARBA" id="ARBA00001933"/>
    </source>
</evidence>
<evidence type="ECO:0000256" key="1">
    <source>
        <dbReference type="ARBA" id="ARBA00001275"/>
    </source>
</evidence>
<dbReference type="PIRSF" id="PIRSF000460">
    <property type="entry name" value="Pprylas_GlgP"/>
    <property type="match status" value="1"/>
</dbReference>
<dbReference type="OrthoDB" id="9760804at2"/>
<comment type="function">
    <text evidence="10">Allosteric enzyme that catalyzes the rate-limiting step in glycogen catabolism, the phosphorolytic cleavage of glycogen to produce glucose-1-phosphate, and plays a central role in maintaining cellular and organismal glucose homeostasis.</text>
</comment>
<evidence type="ECO:0000256" key="3">
    <source>
        <dbReference type="ARBA" id="ARBA00006047"/>
    </source>
</evidence>
<dbReference type="RefSeq" id="WP_013608517.1">
    <property type="nucleotide sequence ID" value="NC_015152.1"/>
</dbReference>
<keyword evidence="6 10" id="KW-0808">Transferase</keyword>
<sequence length="837" mass="95503">MKDQIKTRYGHTAKDIAQDFAEHLKYSQDADMYHTTQEGRYTALALTVRDRIIHQWNLSRKTQRQQSAKRVYYLSLEFLMGRAMTNNVINLGLEGPVREALASLGYTYEELSEMEPDAGLGNGGLGRLAACFLDSLATLEIPAYGYGIRYNYGIFRQQIKNGWQAEQPDNWLRDGNPWEVLRPDVVYPVQFGGEVRVIRERGKDQFKWIGSETVHGIAYDTPIIGYGCKTVNTLRLWSAKSPDEFDFHEFNDGDYTEAVRSKISAENLSQVLYPNDTQYMGKELRLKQQYFFVACSLADIIRRFKRENKSWSLLPDFAAIQLNDTHPSLAVPELMRILLDEELLDWDSAWDITTRTLAYTNHTLMPEALEKWSLPMLAKILPRHMQIMYEINHRFLQQAVSYFPLQPQMLGKISIIEESNPKQVRMANLAIIGSHSTNGVAALHSELLKKQMFPQFNLIFPDRFNNKTNGITQRRWLLASNPKLADLIKSAIGDAWITDFSKISDLKAFAADKNFLLDFKAIKEENKVRCAAFLKTESGMIINPHSFFDVQVKRIHEYKRQLLNALNILLIYNDLKNDGEATKNMESTTFLFGGKAAPGYVNAKLIIKLINNIAKVINVDPVTRDRLAIHFMPNYRVSMAEIVIPATNLSQQISTAGTEASGTGNMKFMCNGALTIGTMDGANVEIAEEAGKENMFIFGHTEEQIAKLSHTYDPFSVVMADDEIKKAIDLLFSGYFNVNEPNIFEPLRRSLFEEGDRYYHFADLRMYSDAHRKARELYAKDSTEWNHRAVLNVASSGKFSSDRTIAEYAKDIWNIQACPVAKDTDEDTALQDARKRK</sequence>
<dbReference type="Proteomes" id="UP000008466">
    <property type="component" value="Chromosome"/>
</dbReference>
<dbReference type="PANTHER" id="PTHR11468:SF3">
    <property type="entry name" value="GLYCOGEN PHOSPHORYLASE, LIVER FORM"/>
    <property type="match status" value="1"/>
</dbReference>
<dbReference type="Gene3D" id="3.40.50.2000">
    <property type="entry name" value="Glycogen Phosphorylase B"/>
    <property type="match status" value="2"/>
</dbReference>